<reference evidence="2" key="1">
    <citation type="submission" date="2021-12" db="EMBL/GenBank/DDBJ databases">
        <authorList>
            <person name="King R."/>
        </authorList>
    </citation>
    <scope>NUCLEOTIDE SEQUENCE</scope>
</reference>
<feature type="signal peptide" evidence="1">
    <location>
        <begin position="1"/>
        <end position="23"/>
    </location>
</feature>
<dbReference type="Proteomes" id="UP001154114">
    <property type="component" value="Chromosome 1"/>
</dbReference>
<protein>
    <submittedName>
        <fullName evidence="2">Uncharacterized protein</fullName>
    </submittedName>
</protein>
<name>A0A9P0FSV5_CHRIL</name>
<gene>
    <name evidence="2" type="ORF">CINC_LOCUS743</name>
</gene>
<sequence>MINFTRRLISLILFFTIARYLPSRDLTPREDVATRVHVEVTPRLAGKNITWAVLTQLQGTDTLYLNKYCFCITGKRGRFTVVWLHRRDCTDCRGAAMRHLLEAAEFIAHVHYSQTDCTLPPAAGFQSAWKRSIQLLEDL</sequence>
<evidence type="ECO:0000313" key="3">
    <source>
        <dbReference type="Proteomes" id="UP001154114"/>
    </source>
</evidence>
<feature type="chain" id="PRO_5040245598" evidence="1">
    <location>
        <begin position="24"/>
        <end position="139"/>
    </location>
</feature>
<keyword evidence="1" id="KW-0732">Signal</keyword>
<evidence type="ECO:0000256" key="1">
    <source>
        <dbReference type="SAM" id="SignalP"/>
    </source>
</evidence>
<evidence type="ECO:0000313" key="2">
    <source>
        <dbReference type="EMBL" id="CAH0578435.1"/>
    </source>
</evidence>
<proteinExistence type="predicted"/>
<keyword evidence="3" id="KW-1185">Reference proteome</keyword>
<dbReference type="EMBL" id="LR824004">
    <property type="protein sequence ID" value="CAH0578435.1"/>
    <property type="molecule type" value="Genomic_DNA"/>
</dbReference>
<dbReference type="AlphaFoldDB" id="A0A9P0FSV5"/>
<organism evidence="2 3">
    <name type="scientific">Chrysodeixis includens</name>
    <name type="common">Soybean looper</name>
    <name type="synonym">Pseudoplusia includens</name>
    <dbReference type="NCBI Taxonomy" id="689277"/>
    <lineage>
        <taxon>Eukaryota</taxon>
        <taxon>Metazoa</taxon>
        <taxon>Ecdysozoa</taxon>
        <taxon>Arthropoda</taxon>
        <taxon>Hexapoda</taxon>
        <taxon>Insecta</taxon>
        <taxon>Pterygota</taxon>
        <taxon>Neoptera</taxon>
        <taxon>Endopterygota</taxon>
        <taxon>Lepidoptera</taxon>
        <taxon>Glossata</taxon>
        <taxon>Ditrysia</taxon>
        <taxon>Noctuoidea</taxon>
        <taxon>Noctuidae</taxon>
        <taxon>Plusiinae</taxon>
        <taxon>Chrysodeixis</taxon>
    </lineage>
</organism>
<accession>A0A9P0FSV5</accession>